<feature type="transmembrane region" description="Helical" evidence="1">
    <location>
        <begin position="188"/>
        <end position="210"/>
    </location>
</feature>
<dbReference type="InterPro" id="IPR011701">
    <property type="entry name" value="MFS"/>
</dbReference>
<feature type="domain" description="Major facilitator superfamily (MFS) profile" evidence="2">
    <location>
        <begin position="189"/>
        <end position="412"/>
    </location>
</feature>
<accession>A0A6J7XPW8</accession>
<dbReference type="PANTHER" id="PTHR23542:SF1">
    <property type="entry name" value="MAJOR FACILITATOR SUPERFAMILY (MFS) PROFILE DOMAIN-CONTAINING PROTEIN"/>
    <property type="match status" value="1"/>
</dbReference>
<dbReference type="Pfam" id="PF07690">
    <property type="entry name" value="MFS_1"/>
    <property type="match status" value="1"/>
</dbReference>
<feature type="transmembrane region" description="Helical" evidence="1">
    <location>
        <begin position="95"/>
        <end position="114"/>
    </location>
</feature>
<feature type="transmembrane region" description="Helical" evidence="1">
    <location>
        <begin position="319"/>
        <end position="341"/>
    </location>
</feature>
<feature type="transmembrane region" description="Helical" evidence="1">
    <location>
        <begin position="64"/>
        <end position="83"/>
    </location>
</feature>
<proteinExistence type="predicted"/>
<feature type="transmembrane region" description="Helical" evidence="1">
    <location>
        <begin position="160"/>
        <end position="182"/>
    </location>
</feature>
<feature type="transmembrane region" description="Helical" evidence="1">
    <location>
        <begin position="353"/>
        <end position="379"/>
    </location>
</feature>
<organism evidence="3">
    <name type="scientific">freshwater metagenome</name>
    <dbReference type="NCBI Taxonomy" id="449393"/>
    <lineage>
        <taxon>unclassified sequences</taxon>
        <taxon>metagenomes</taxon>
        <taxon>ecological metagenomes</taxon>
    </lineage>
</organism>
<feature type="transmembrane region" description="Helical" evidence="1">
    <location>
        <begin position="231"/>
        <end position="255"/>
    </location>
</feature>
<keyword evidence="1" id="KW-1133">Transmembrane helix</keyword>
<dbReference type="InterPro" id="IPR036259">
    <property type="entry name" value="MFS_trans_sf"/>
</dbReference>
<keyword evidence="1" id="KW-0812">Transmembrane</keyword>
<sequence>MPSTVEFCNRLHKTFFGDILLSSYLEVIRKPAAFSTFGFGILGRIPLAMNPVAIVLLISSTKDSFAYAGLASAAYTLAGALVGPRIGRLADRKGSRVVLVPITILHIISMLALIKVSSGGIFPILLFAACSGATLANIGSYTRTRWSRALGNMKELNTALSIESVLDEISFVSGPALAGLLYAQYSPAVALITGLIFLIFGASGLAYTSGDHDIAENREKRQAGLLKIPMIKALLFSLIALGGVFGGNTVAILAAAKSTGHGSQGGLLVALYSLGSLVAGTLYGLHHWKSSPSHRYFIALSFMTVATLGPVLIQEYDSLAVLVMISGVAISPTLIAANALLKILVPSDRLNEAFSYLGAAISIGITLGSAVTGAIVSSYGSWKGFNFVIASSIIATAIALLGLHHHRKLSKV</sequence>
<feature type="transmembrane region" description="Helical" evidence="1">
    <location>
        <begin position="297"/>
        <end position="313"/>
    </location>
</feature>
<dbReference type="GO" id="GO:0022857">
    <property type="term" value="F:transmembrane transporter activity"/>
    <property type="evidence" value="ECO:0007669"/>
    <property type="project" value="InterPro"/>
</dbReference>
<evidence type="ECO:0000256" key="1">
    <source>
        <dbReference type="SAM" id="Phobius"/>
    </source>
</evidence>
<feature type="transmembrane region" description="Helical" evidence="1">
    <location>
        <begin position="385"/>
        <end position="403"/>
    </location>
</feature>
<feature type="transmembrane region" description="Helical" evidence="1">
    <location>
        <begin position="267"/>
        <end position="285"/>
    </location>
</feature>
<dbReference type="AlphaFoldDB" id="A0A6J7XPW8"/>
<feature type="transmembrane region" description="Helical" evidence="1">
    <location>
        <begin position="32"/>
        <end position="58"/>
    </location>
</feature>
<dbReference type="InterPro" id="IPR020846">
    <property type="entry name" value="MFS_dom"/>
</dbReference>
<keyword evidence="1" id="KW-0472">Membrane</keyword>
<protein>
    <submittedName>
        <fullName evidence="3">Unannotated protein</fullName>
    </submittedName>
</protein>
<name>A0A6J7XPW8_9ZZZZ</name>
<dbReference type="EMBL" id="CAFBSG010000003">
    <property type="protein sequence ID" value="CAB5239454.1"/>
    <property type="molecule type" value="Genomic_DNA"/>
</dbReference>
<dbReference type="Gene3D" id="1.20.1250.20">
    <property type="entry name" value="MFS general substrate transporter like domains"/>
    <property type="match status" value="1"/>
</dbReference>
<evidence type="ECO:0000259" key="2">
    <source>
        <dbReference type="PROSITE" id="PS50850"/>
    </source>
</evidence>
<gene>
    <name evidence="3" type="ORF">UFOPK3554_00296</name>
</gene>
<evidence type="ECO:0000313" key="3">
    <source>
        <dbReference type="EMBL" id="CAB5239454.1"/>
    </source>
</evidence>
<dbReference type="PROSITE" id="PS50850">
    <property type="entry name" value="MFS"/>
    <property type="match status" value="1"/>
</dbReference>
<dbReference type="PANTHER" id="PTHR23542">
    <property type="match status" value="1"/>
</dbReference>
<reference evidence="3" key="1">
    <citation type="submission" date="2020-05" db="EMBL/GenBank/DDBJ databases">
        <authorList>
            <person name="Chiriac C."/>
            <person name="Salcher M."/>
            <person name="Ghai R."/>
            <person name="Kavagutti S V."/>
        </authorList>
    </citation>
    <scope>NUCLEOTIDE SEQUENCE</scope>
</reference>
<dbReference type="SUPFAM" id="SSF103473">
    <property type="entry name" value="MFS general substrate transporter"/>
    <property type="match status" value="1"/>
</dbReference>
<feature type="transmembrane region" description="Helical" evidence="1">
    <location>
        <begin position="120"/>
        <end position="139"/>
    </location>
</feature>